<dbReference type="PRINTS" id="PR00046">
    <property type="entry name" value="SIGMA70FCT"/>
</dbReference>
<keyword evidence="1" id="KW-0805">Transcription regulation</keyword>
<evidence type="ECO:0000256" key="1">
    <source>
        <dbReference type="ARBA" id="ARBA00023015"/>
    </source>
</evidence>
<evidence type="ECO:0000259" key="7">
    <source>
        <dbReference type="Pfam" id="PF04542"/>
    </source>
</evidence>
<evidence type="ECO:0000313" key="10">
    <source>
        <dbReference type="Proteomes" id="UP000471364"/>
    </source>
</evidence>
<keyword evidence="10" id="KW-1185">Reference proteome</keyword>
<gene>
    <name evidence="9" type="ORF">F6X54_01805</name>
</gene>
<proteinExistence type="predicted"/>
<keyword evidence="3" id="KW-0238">DNA-binding</keyword>
<sequence>MVTTIVTPPAVPSPPTVTPATGASEQLLRRRAALNPEDPDRARLRARIIEANLPMAGRLARRYTGRGESYEDLAQVGALGLIKAVDGYDTDLGVPFAGYAIPTILGGIRRHFRDSAWAIRVPRSMQELSARLPEARSKLGQRHGREPTDAELADHLEVPVAQIVAAVTAFDFYRLQSVNEPRPGGNGVERIAHVGAADPGYAAVDDRLTLRGLLAALPLRERRILTMRFYGDLTQAEIAARVGLSQMHVSRLLTRSLAQLRAGMLR</sequence>
<comment type="caution">
    <text evidence="9">The sequence shown here is derived from an EMBL/GenBank/DDBJ whole genome shotgun (WGS) entry which is preliminary data.</text>
</comment>
<evidence type="ECO:0000256" key="5">
    <source>
        <dbReference type="SAM" id="MobiDB-lite"/>
    </source>
</evidence>
<dbReference type="CDD" id="cd06171">
    <property type="entry name" value="Sigma70_r4"/>
    <property type="match status" value="1"/>
</dbReference>
<evidence type="ECO:0000259" key="8">
    <source>
        <dbReference type="Pfam" id="PF04545"/>
    </source>
</evidence>
<feature type="domain" description="RNA polymerase sigma-70 region 2" evidence="7">
    <location>
        <begin position="49"/>
        <end position="117"/>
    </location>
</feature>
<evidence type="ECO:0000259" key="6">
    <source>
        <dbReference type="Pfam" id="PF04539"/>
    </source>
</evidence>
<dbReference type="Gene3D" id="1.10.10.10">
    <property type="entry name" value="Winged helix-like DNA-binding domain superfamily/Winged helix DNA-binding domain"/>
    <property type="match status" value="2"/>
</dbReference>
<dbReference type="InterPro" id="IPR013324">
    <property type="entry name" value="RNA_pol_sigma_r3/r4-like"/>
</dbReference>
<dbReference type="Pfam" id="PF04545">
    <property type="entry name" value="Sigma70_r4"/>
    <property type="match status" value="1"/>
</dbReference>
<evidence type="ECO:0000256" key="3">
    <source>
        <dbReference type="ARBA" id="ARBA00023125"/>
    </source>
</evidence>
<dbReference type="InterPro" id="IPR000943">
    <property type="entry name" value="RNA_pol_sigma70"/>
</dbReference>
<dbReference type="Gene3D" id="1.20.120.1810">
    <property type="match status" value="1"/>
</dbReference>
<name>A0ABQ6UNP3_9ACTN</name>
<dbReference type="NCBIfam" id="TIGR02937">
    <property type="entry name" value="sigma70-ECF"/>
    <property type="match status" value="1"/>
</dbReference>
<dbReference type="InterPro" id="IPR007624">
    <property type="entry name" value="RNA_pol_sigma70_r3"/>
</dbReference>
<dbReference type="InterPro" id="IPR036388">
    <property type="entry name" value="WH-like_DNA-bd_sf"/>
</dbReference>
<dbReference type="NCBIfam" id="TIGR02980">
    <property type="entry name" value="SigBFG"/>
    <property type="match status" value="1"/>
</dbReference>
<dbReference type="InterPro" id="IPR007627">
    <property type="entry name" value="RNA_pol_sigma70_r2"/>
</dbReference>
<keyword evidence="4" id="KW-0804">Transcription</keyword>
<organism evidence="9 10">
    <name type="scientific">Micromonospora aurantiaca</name>
    <name type="common">nom. illeg.</name>
    <dbReference type="NCBI Taxonomy" id="47850"/>
    <lineage>
        <taxon>Bacteria</taxon>
        <taxon>Bacillati</taxon>
        <taxon>Actinomycetota</taxon>
        <taxon>Actinomycetes</taxon>
        <taxon>Micromonosporales</taxon>
        <taxon>Micromonosporaceae</taxon>
        <taxon>Micromonospora</taxon>
    </lineage>
</organism>
<evidence type="ECO:0000256" key="4">
    <source>
        <dbReference type="ARBA" id="ARBA00023163"/>
    </source>
</evidence>
<accession>A0ABQ6UNP3</accession>
<feature type="domain" description="RNA polymerase sigma-70 region 4" evidence="8">
    <location>
        <begin position="213"/>
        <end position="262"/>
    </location>
</feature>
<protein>
    <submittedName>
        <fullName evidence="9">SigB/SigF/SigG family RNA polymerase sigma factor</fullName>
    </submittedName>
</protein>
<dbReference type="SUPFAM" id="SSF88659">
    <property type="entry name" value="Sigma3 and sigma4 domains of RNA polymerase sigma factors"/>
    <property type="match status" value="2"/>
</dbReference>
<feature type="domain" description="RNA polymerase sigma-70 region 3" evidence="6">
    <location>
        <begin position="129"/>
        <end position="168"/>
    </location>
</feature>
<dbReference type="PANTHER" id="PTHR30385:SF4">
    <property type="entry name" value="RNA POLYMERASE SIGMA-E FACTOR"/>
    <property type="match status" value="1"/>
</dbReference>
<feature type="region of interest" description="Disordered" evidence="5">
    <location>
        <begin position="1"/>
        <end position="21"/>
    </location>
</feature>
<dbReference type="InterPro" id="IPR007630">
    <property type="entry name" value="RNA_pol_sigma70_r4"/>
</dbReference>
<keyword evidence="2" id="KW-0731">Sigma factor</keyword>
<dbReference type="InterPro" id="IPR013325">
    <property type="entry name" value="RNA_pol_sigma_r2"/>
</dbReference>
<dbReference type="SUPFAM" id="SSF88946">
    <property type="entry name" value="Sigma2 domain of RNA polymerase sigma factors"/>
    <property type="match status" value="1"/>
</dbReference>
<dbReference type="Pfam" id="PF04539">
    <property type="entry name" value="Sigma70_r3"/>
    <property type="match status" value="1"/>
</dbReference>
<dbReference type="InterPro" id="IPR014284">
    <property type="entry name" value="RNA_pol_sigma-70_dom"/>
</dbReference>
<evidence type="ECO:0000256" key="2">
    <source>
        <dbReference type="ARBA" id="ARBA00023082"/>
    </source>
</evidence>
<dbReference type="EMBL" id="WAAR01000003">
    <property type="protein sequence ID" value="KAB1118925.1"/>
    <property type="molecule type" value="Genomic_DNA"/>
</dbReference>
<dbReference type="Proteomes" id="UP000471364">
    <property type="component" value="Unassembled WGS sequence"/>
</dbReference>
<dbReference type="PANTHER" id="PTHR30385">
    <property type="entry name" value="SIGMA FACTOR F FLAGELLAR"/>
    <property type="match status" value="1"/>
</dbReference>
<evidence type="ECO:0000313" key="9">
    <source>
        <dbReference type="EMBL" id="KAB1118925.1"/>
    </source>
</evidence>
<reference evidence="9 10" key="1">
    <citation type="submission" date="2019-09" db="EMBL/GenBank/DDBJ databases">
        <title>High taxonomic diversity of Micromonospora strains isolated from Medicago sativa nodules in different geographical locations.</title>
        <authorList>
            <person name="Martinez-Hidalgo P."/>
            <person name="Flores-Felix J.D."/>
            <person name="Velazquez E."/>
            <person name="Brau L."/>
            <person name="Trujillo M.E."/>
            <person name="Martinez-Molina E."/>
        </authorList>
    </citation>
    <scope>NUCLEOTIDE SEQUENCE [LARGE SCALE GENOMIC DNA]</scope>
    <source>
        <strain evidence="9 10">ALFB5</strain>
    </source>
</reference>
<dbReference type="InterPro" id="IPR014322">
    <property type="entry name" value="RNA_pol_sigma-B/F/G"/>
</dbReference>
<dbReference type="Pfam" id="PF04542">
    <property type="entry name" value="Sigma70_r2"/>
    <property type="match status" value="1"/>
</dbReference>